<organism evidence="2 3">
    <name type="scientific">Flavobacterium anhuiense</name>
    <dbReference type="NCBI Taxonomy" id="459526"/>
    <lineage>
        <taxon>Bacteria</taxon>
        <taxon>Pseudomonadati</taxon>
        <taxon>Bacteroidota</taxon>
        <taxon>Flavobacteriia</taxon>
        <taxon>Flavobacteriales</taxon>
        <taxon>Flavobacteriaceae</taxon>
        <taxon>Flavobacterium</taxon>
    </lineage>
</organism>
<sequence length="783" mass="85464">MSPSRILFLTFFLCCFYNKISAQAISVNSTATPADLIQNVLINSSCIDTESVSASGNPTPNQQSYGSFTGGANFPFSSGIVLSTSPSKKAEGPYIQQESKGTQVPGWNGDTDLNQALGINSSTQATVLEFDFTALTNSISFNYIFASNEYQLNFPCIYSDGFAFLIKEAGSTENYKNLAVLPNTTTAVSATTVHPKIDNMNGAGGEPLIGCAAVNENYFNGYNTTSSPINYAGQTVVMNAYTDVIPNKKYHLKLVIADDATRQYNSAVFIEAGSFVTKINFGEDRTVANNNPICFGENYVLDTNISSPAYTFKWFKKDASNNYVEISGATSSSYPVQTTGMYKVEANLTGSTCISIGEITIEFAPEIQSTNTSLLQCDDDADGFTIFDLTKVANIVKNNNPQITNQGYYETLADAQAKTNPISNPQRYTNKAANQIVFARIENAFGCGAIPQITLNVSSTVIPNQAPIAKCDEDETQDGLYQFDLATEVTPQVLTGLPPGLIVNYFLTASDAVTETNQLPNIFKNTTPNSQTIYARAANGSNCYDITPIELIVHTFDPPNFEDVTQYLCKGDEITLDVATGFSSYTWSNGRTTNSTQVNTAGDYSVTVTDVNGCKKTKLFKVILSEPATITGADVKDFSGIDNSVKILYTGVGNYEFSLDGNTFQDDPTFTQISPGIYNAIARDKNGCGPSNVFQIYVLDYPRFFTPNGDGYNDLWAIKNIDQMPDYTISIFDRYGKLLKQMNQNGSGWNGIFNGREMPSDDYWFTLLFVNGKNVKGHFSLKR</sequence>
<feature type="signal peptide" evidence="1">
    <location>
        <begin position="1"/>
        <end position="24"/>
    </location>
</feature>
<name>A0AAC9D2Z4_9FLAO</name>
<dbReference type="EMBL" id="CP016907">
    <property type="protein sequence ID" value="AOC95726.1"/>
    <property type="molecule type" value="Genomic_DNA"/>
</dbReference>
<dbReference type="AlphaFoldDB" id="A0AAC9D2Z4"/>
<dbReference type="GeneID" id="32308509"/>
<keyword evidence="1" id="KW-0732">Signal</keyword>
<dbReference type="NCBIfam" id="NF038133">
    <property type="entry name" value="choice_anch_L"/>
    <property type="match status" value="1"/>
</dbReference>
<proteinExistence type="predicted"/>
<protein>
    <recommendedName>
        <fullName evidence="4">Gliding motility-associated C-terminal domain-containing protein</fullName>
    </recommendedName>
</protein>
<dbReference type="InterPro" id="IPR026341">
    <property type="entry name" value="T9SS_type_B"/>
</dbReference>
<dbReference type="Pfam" id="PF13585">
    <property type="entry name" value="CHU_C"/>
    <property type="match status" value="1"/>
</dbReference>
<evidence type="ECO:0008006" key="4">
    <source>
        <dbReference type="Google" id="ProtNLM"/>
    </source>
</evidence>
<evidence type="ECO:0000256" key="1">
    <source>
        <dbReference type="SAM" id="SignalP"/>
    </source>
</evidence>
<accession>A0AAC9D2Z4</accession>
<dbReference type="InterPro" id="IPR049804">
    <property type="entry name" value="Choice_anch_L"/>
</dbReference>
<dbReference type="RefSeq" id="WP_066033824.1">
    <property type="nucleotide sequence ID" value="NZ_CP016907.1"/>
</dbReference>
<reference evidence="2 3" key="1">
    <citation type="submission" date="2016-08" db="EMBL/GenBank/DDBJ databases">
        <title>Complete genome sequence of Flavobacterium johnsoniae strain GSE09, a volatile-producing biocontrol agent isolated from cucumber (Cucumis sativus).</title>
        <authorList>
            <person name="Jeong J.-J."/>
            <person name="Oh J.Y."/>
            <person name="Jim Y.J."/>
            <person name="Sang M.K."/>
            <person name="Kim K.D."/>
        </authorList>
    </citation>
    <scope>NUCLEOTIDE SEQUENCE [LARGE SCALE GENOMIC DNA]</scope>
    <source>
        <strain evidence="2 3">GSE09</strain>
    </source>
</reference>
<evidence type="ECO:0000313" key="3">
    <source>
        <dbReference type="Proteomes" id="UP000093276"/>
    </source>
</evidence>
<evidence type="ECO:0000313" key="2">
    <source>
        <dbReference type="EMBL" id="AOC95726.1"/>
    </source>
</evidence>
<dbReference type="Proteomes" id="UP000093276">
    <property type="component" value="Chromosome"/>
</dbReference>
<dbReference type="KEGG" id="fjg:BB050_02631"/>
<gene>
    <name evidence="2" type="ORF">BB050_02631</name>
</gene>
<dbReference type="NCBIfam" id="TIGR04131">
    <property type="entry name" value="Bac_Flav_CTERM"/>
    <property type="match status" value="1"/>
</dbReference>
<feature type="chain" id="PRO_5042269373" description="Gliding motility-associated C-terminal domain-containing protein" evidence="1">
    <location>
        <begin position="25"/>
        <end position="783"/>
    </location>
</feature>